<proteinExistence type="predicted"/>
<feature type="transmembrane region" description="Helical" evidence="5">
    <location>
        <begin position="441"/>
        <end position="461"/>
    </location>
</feature>
<evidence type="ECO:0000256" key="6">
    <source>
        <dbReference type="SAM" id="SignalP"/>
    </source>
</evidence>
<comment type="caution">
    <text evidence="8">The sequence shown here is derived from an EMBL/GenBank/DDBJ whole genome shotgun (WGS) entry which is preliminary data.</text>
</comment>
<dbReference type="Pfam" id="PF00083">
    <property type="entry name" value="Sugar_tr"/>
    <property type="match status" value="1"/>
</dbReference>
<feature type="transmembrane region" description="Helical" evidence="5">
    <location>
        <begin position="380"/>
        <end position="398"/>
    </location>
</feature>
<dbReference type="InterPro" id="IPR036259">
    <property type="entry name" value="MFS_trans_sf"/>
</dbReference>
<feature type="transmembrane region" description="Helical" evidence="5">
    <location>
        <begin position="235"/>
        <end position="253"/>
    </location>
</feature>
<keyword evidence="9" id="KW-1185">Reference proteome</keyword>
<gene>
    <name evidence="8" type="ORF">AAG570_009216</name>
</gene>
<evidence type="ECO:0000313" key="9">
    <source>
        <dbReference type="Proteomes" id="UP001558652"/>
    </source>
</evidence>
<feature type="chain" id="PRO_5044811289" description="Major facilitator superfamily (MFS) profile domain-containing protein" evidence="6">
    <location>
        <begin position="25"/>
        <end position="511"/>
    </location>
</feature>
<dbReference type="InterPro" id="IPR005829">
    <property type="entry name" value="Sugar_transporter_CS"/>
</dbReference>
<evidence type="ECO:0000256" key="5">
    <source>
        <dbReference type="SAM" id="Phobius"/>
    </source>
</evidence>
<keyword evidence="4 5" id="KW-0472">Membrane</keyword>
<dbReference type="Proteomes" id="UP001558652">
    <property type="component" value="Unassembled WGS sequence"/>
</dbReference>
<protein>
    <recommendedName>
        <fullName evidence="7">Major facilitator superfamily (MFS) profile domain-containing protein</fullName>
    </recommendedName>
</protein>
<feature type="transmembrane region" description="Helical" evidence="5">
    <location>
        <begin position="473"/>
        <end position="489"/>
    </location>
</feature>
<dbReference type="InterPro" id="IPR005828">
    <property type="entry name" value="MFS_sugar_transport-like"/>
</dbReference>
<evidence type="ECO:0000256" key="4">
    <source>
        <dbReference type="ARBA" id="ARBA00023136"/>
    </source>
</evidence>
<dbReference type="InterPro" id="IPR020846">
    <property type="entry name" value="MFS_dom"/>
</dbReference>
<dbReference type="PROSITE" id="PS50850">
    <property type="entry name" value="MFS"/>
    <property type="match status" value="1"/>
</dbReference>
<feature type="transmembrane region" description="Helical" evidence="5">
    <location>
        <begin position="179"/>
        <end position="199"/>
    </location>
</feature>
<dbReference type="AlphaFoldDB" id="A0ABD0YT76"/>
<feature type="transmembrane region" description="Helical" evidence="5">
    <location>
        <begin position="324"/>
        <end position="345"/>
    </location>
</feature>
<keyword evidence="2 5" id="KW-0812">Transmembrane</keyword>
<organism evidence="8 9">
    <name type="scientific">Ranatra chinensis</name>
    <dbReference type="NCBI Taxonomy" id="642074"/>
    <lineage>
        <taxon>Eukaryota</taxon>
        <taxon>Metazoa</taxon>
        <taxon>Ecdysozoa</taxon>
        <taxon>Arthropoda</taxon>
        <taxon>Hexapoda</taxon>
        <taxon>Insecta</taxon>
        <taxon>Pterygota</taxon>
        <taxon>Neoptera</taxon>
        <taxon>Paraneoptera</taxon>
        <taxon>Hemiptera</taxon>
        <taxon>Heteroptera</taxon>
        <taxon>Panheteroptera</taxon>
        <taxon>Nepomorpha</taxon>
        <taxon>Nepidae</taxon>
        <taxon>Ranatrinae</taxon>
        <taxon>Ranatra</taxon>
    </lineage>
</organism>
<feature type="domain" description="Major facilitator superfamily (MFS) profile" evidence="7">
    <location>
        <begin position="66"/>
        <end position="494"/>
    </location>
</feature>
<dbReference type="GO" id="GO:0016020">
    <property type="term" value="C:membrane"/>
    <property type="evidence" value="ECO:0007669"/>
    <property type="project" value="UniProtKB-SubCell"/>
</dbReference>
<sequence length="511" mass="56569">MLTFLLSLFNAPCTFHIFAPTFEAATPPFWCARPQHLPNLPVDLWKNISGVVQIDSGKENYDPCQMKDLNYSGTFLELIDWSALTEGNIPCQKWEYDTSTYGDTIVTEWDLVCGRKQLSNLAEMMFLLGVAIGGLVSGLISDRFGRKRTLMISLLAQVILGTMVAMTPWYLFYLILRGVLGFFCVSIVFSGFVLCVELVGGKWLTISGVSYLFPLPLSYIAISGIAYYIKGWREFQLVITLPAASFLCFWWILPESPRWLLTAGKVDKVMTVLEEASRFNKKELPPNTDKILKQSVSKMHAEQSQRKVGLMDLFKTPKIRKISLTLYVVWFMVYIVYYGLVLNLSNLGGDVYLNSIISGAVEFPAIAVSILFLLKLGRRWPLCLTTAGAGIACLLTIPCPKDDYGWLTITFAMIGKFCVSSSNVVMPVFTAELFPTFMRNLGVGSSNIPGGIALMLVPYLWNLAGMNVNMPMGILGVCGIVGGLSVLLLPETGKGGTLADTLEEIEETPKS</sequence>
<dbReference type="EMBL" id="JBFDAA010000003">
    <property type="protein sequence ID" value="KAL1139156.1"/>
    <property type="molecule type" value="Genomic_DNA"/>
</dbReference>
<feature type="signal peptide" evidence="6">
    <location>
        <begin position="1"/>
        <end position="24"/>
    </location>
</feature>
<dbReference type="PANTHER" id="PTHR24064">
    <property type="entry name" value="SOLUTE CARRIER FAMILY 22 MEMBER"/>
    <property type="match status" value="1"/>
</dbReference>
<evidence type="ECO:0000259" key="7">
    <source>
        <dbReference type="PROSITE" id="PS50850"/>
    </source>
</evidence>
<name>A0ABD0YT76_9HEMI</name>
<feature type="transmembrane region" description="Helical" evidence="5">
    <location>
        <begin position="121"/>
        <end position="140"/>
    </location>
</feature>
<dbReference type="SUPFAM" id="SSF103473">
    <property type="entry name" value="MFS general substrate transporter"/>
    <property type="match status" value="1"/>
</dbReference>
<evidence type="ECO:0000256" key="1">
    <source>
        <dbReference type="ARBA" id="ARBA00004141"/>
    </source>
</evidence>
<accession>A0ABD0YT76</accession>
<dbReference type="Gene3D" id="1.20.1250.20">
    <property type="entry name" value="MFS general substrate transporter like domains"/>
    <property type="match status" value="1"/>
</dbReference>
<keyword evidence="6" id="KW-0732">Signal</keyword>
<keyword evidence="3 5" id="KW-1133">Transmembrane helix</keyword>
<feature type="transmembrane region" description="Helical" evidence="5">
    <location>
        <begin position="152"/>
        <end position="173"/>
    </location>
</feature>
<evidence type="ECO:0000313" key="8">
    <source>
        <dbReference type="EMBL" id="KAL1139156.1"/>
    </source>
</evidence>
<feature type="transmembrane region" description="Helical" evidence="5">
    <location>
        <begin position="351"/>
        <end position="373"/>
    </location>
</feature>
<dbReference type="CDD" id="cd17317">
    <property type="entry name" value="MFS_SLC22"/>
    <property type="match status" value="1"/>
</dbReference>
<evidence type="ECO:0000256" key="3">
    <source>
        <dbReference type="ARBA" id="ARBA00022989"/>
    </source>
</evidence>
<dbReference type="PROSITE" id="PS00216">
    <property type="entry name" value="SUGAR_TRANSPORT_1"/>
    <property type="match status" value="1"/>
</dbReference>
<evidence type="ECO:0000256" key="2">
    <source>
        <dbReference type="ARBA" id="ARBA00022692"/>
    </source>
</evidence>
<feature type="transmembrane region" description="Helical" evidence="5">
    <location>
        <begin position="211"/>
        <end position="229"/>
    </location>
</feature>
<feature type="transmembrane region" description="Helical" evidence="5">
    <location>
        <begin position="404"/>
        <end position="429"/>
    </location>
</feature>
<comment type="subcellular location">
    <subcellularLocation>
        <location evidence="1">Membrane</location>
        <topology evidence="1">Multi-pass membrane protein</topology>
    </subcellularLocation>
</comment>
<reference evidence="8 9" key="1">
    <citation type="submission" date="2024-07" db="EMBL/GenBank/DDBJ databases">
        <title>Chromosome-level genome assembly of the water stick insect Ranatra chinensis (Heteroptera: Nepidae).</title>
        <authorList>
            <person name="Liu X."/>
        </authorList>
    </citation>
    <scope>NUCLEOTIDE SEQUENCE [LARGE SCALE GENOMIC DNA]</scope>
    <source>
        <strain evidence="8">Cailab_2021Rc</strain>
        <tissue evidence="8">Muscle</tissue>
    </source>
</reference>